<evidence type="ECO:0000313" key="2">
    <source>
        <dbReference type="Proteomes" id="UP001165080"/>
    </source>
</evidence>
<keyword evidence="2" id="KW-1185">Reference proteome</keyword>
<reference evidence="1 2" key="1">
    <citation type="journal article" date="2023" name="Commun. Biol.">
        <title>Reorganization of the ancestral sex-determining regions during the evolution of trioecy in Pleodorina starrii.</title>
        <authorList>
            <person name="Takahashi K."/>
            <person name="Suzuki S."/>
            <person name="Kawai-Toyooka H."/>
            <person name="Yamamoto K."/>
            <person name="Hamaji T."/>
            <person name="Ootsuki R."/>
            <person name="Yamaguchi H."/>
            <person name="Kawachi M."/>
            <person name="Higashiyama T."/>
            <person name="Nozaki H."/>
        </authorList>
    </citation>
    <scope>NUCLEOTIDE SEQUENCE [LARGE SCALE GENOMIC DNA]</scope>
    <source>
        <strain evidence="1 2">NIES-4479</strain>
    </source>
</reference>
<sequence>MSKEVAPLLYINLCAETVYVIEQRLRAQNISSDKTVSILNDMIGYLFLASRVREMFEPQGTPTLSAAKSLMQSLVNCSVMKVTGDSMSKLCDLAIMAFKFQIMCSSRVDQLLEITRQHLNTIGAILKQHGDTRLGSRVTEVLSLFDNTYSGRTPGELHRMRQCLLQVLQEQRIKVSVLLDLGLQIKESAAFTLPSPWASHVGRVTIYDEADKNGRQEQLQGLDASELAGGRFLDYSVPLGSNLFASPKAPDSKAPDRLVLPGNHVDVHLLAPVRPPDIDGAHFGVVLVD</sequence>
<organism evidence="1 2">
    <name type="scientific">Pleodorina starrii</name>
    <dbReference type="NCBI Taxonomy" id="330485"/>
    <lineage>
        <taxon>Eukaryota</taxon>
        <taxon>Viridiplantae</taxon>
        <taxon>Chlorophyta</taxon>
        <taxon>core chlorophytes</taxon>
        <taxon>Chlorophyceae</taxon>
        <taxon>CS clade</taxon>
        <taxon>Chlamydomonadales</taxon>
        <taxon>Volvocaceae</taxon>
        <taxon>Pleodorina</taxon>
    </lineage>
</organism>
<proteinExistence type="predicted"/>
<protein>
    <submittedName>
        <fullName evidence="1">Protein oscp1</fullName>
    </submittedName>
</protein>
<dbReference type="GO" id="GO:0005737">
    <property type="term" value="C:cytoplasm"/>
    <property type="evidence" value="ECO:0007669"/>
    <property type="project" value="TreeGrafter"/>
</dbReference>
<accession>A0A9W6F7E1</accession>
<gene>
    <name evidence="1" type="primary">PLEST009728</name>
    <name evidence="1" type="ORF">PLESTB_001446200</name>
</gene>
<dbReference type="InterPro" id="IPR019332">
    <property type="entry name" value="OSCP1"/>
</dbReference>
<dbReference type="Proteomes" id="UP001165080">
    <property type="component" value="Unassembled WGS sequence"/>
</dbReference>
<dbReference type="PANTHER" id="PTHR21439">
    <property type="entry name" value="OXIDORED-NITRO DOMAIN-CONTAINING PROTEIN"/>
    <property type="match status" value="1"/>
</dbReference>
<dbReference type="OrthoDB" id="2157380at2759"/>
<dbReference type="GO" id="GO:0005886">
    <property type="term" value="C:plasma membrane"/>
    <property type="evidence" value="ECO:0007669"/>
    <property type="project" value="TreeGrafter"/>
</dbReference>
<evidence type="ECO:0000313" key="1">
    <source>
        <dbReference type="EMBL" id="GLC59083.1"/>
    </source>
</evidence>
<dbReference type="PANTHER" id="PTHR21439:SF0">
    <property type="entry name" value="PROTEIN OSCP1"/>
    <property type="match status" value="1"/>
</dbReference>
<dbReference type="EMBL" id="BRXU01000026">
    <property type="protein sequence ID" value="GLC59083.1"/>
    <property type="molecule type" value="Genomic_DNA"/>
</dbReference>
<name>A0A9W6F7E1_9CHLO</name>
<dbReference type="Pfam" id="PF10188">
    <property type="entry name" value="Oscp1"/>
    <property type="match status" value="1"/>
</dbReference>
<dbReference type="AlphaFoldDB" id="A0A9W6F7E1"/>
<comment type="caution">
    <text evidence="1">The sequence shown here is derived from an EMBL/GenBank/DDBJ whole genome shotgun (WGS) entry which is preliminary data.</text>
</comment>